<keyword evidence="4" id="KW-1185">Reference proteome</keyword>
<organism evidence="3 4">
    <name type="scientific">Altericroceibacterium endophyticum</name>
    <dbReference type="NCBI Taxonomy" id="1808508"/>
    <lineage>
        <taxon>Bacteria</taxon>
        <taxon>Pseudomonadati</taxon>
        <taxon>Pseudomonadota</taxon>
        <taxon>Alphaproteobacteria</taxon>
        <taxon>Sphingomonadales</taxon>
        <taxon>Erythrobacteraceae</taxon>
        <taxon>Altericroceibacterium</taxon>
    </lineage>
</organism>
<keyword evidence="2" id="KW-0732">Signal</keyword>
<proteinExistence type="predicted"/>
<feature type="chain" id="PRO_5026001805" description="EexN family lipoprotein" evidence="2">
    <location>
        <begin position="22"/>
        <end position="100"/>
    </location>
</feature>
<name>A0A6I4TBC0_9SPHN</name>
<reference evidence="3 4" key="1">
    <citation type="submission" date="2019-12" db="EMBL/GenBank/DDBJ databases">
        <title>Genomic-based taxomic classification of the family Erythrobacteraceae.</title>
        <authorList>
            <person name="Xu L."/>
        </authorList>
    </citation>
    <scope>NUCLEOTIDE SEQUENCE [LARGE SCALE GENOMIC DNA]</scope>
    <source>
        <strain evidence="3 4">LMG 29518</strain>
    </source>
</reference>
<evidence type="ECO:0000256" key="1">
    <source>
        <dbReference type="SAM" id="MobiDB-lite"/>
    </source>
</evidence>
<protein>
    <recommendedName>
        <fullName evidence="5">EexN family lipoprotein</fullName>
    </recommendedName>
</protein>
<dbReference type="RefSeq" id="WP_160737604.1">
    <property type="nucleotide sequence ID" value="NZ_WTYT01000007.1"/>
</dbReference>
<accession>A0A6I4TBC0</accession>
<dbReference type="PROSITE" id="PS51257">
    <property type="entry name" value="PROKAR_LIPOPROTEIN"/>
    <property type="match status" value="1"/>
</dbReference>
<comment type="caution">
    <text evidence="3">The sequence shown here is derived from an EMBL/GenBank/DDBJ whole genome shotgun (WGS) entry which is preliminary data.</text>
</comment>
<evidence type="ECO:0008006" key="5">
    <source>
        <dbReference type="Google" id="ProtNLM"/>
    </source>
</evidence>
<feature type="region of interest" description="Disordered" evidence="1">
    <location>
        <begin position="67"/>
        <end position="100"/>
    </location>
</feature>
<evidence type="ECO:0000313" key="3">
    <source>
        <dbReference type="EMBL" id="MXO67170.1"/>
    </source>
</evidence>
<dbReference type="Proteomes" id="UP000438476">
    <property type="component" value="Unassembled WGS sequence"/>
</dbReference>
<dbReference type="AlphaFoldDB" id="A0A6I4TBC0"/>
<dbReference type="OrthoDB" id="7510996at2"/>
<dbReference type="EMBL" id="WTYT01000007">
    <property type="protein sequence ID" value="MXO67170.1"/>
    <property type="molecule type" value="Genomic_DNA"/>
</dbReference>
<feature type="signal peptide" evidence="2">
    <location>
        <begin position="1"/>
        <end position="21"/>
    </location>
</feature>
<sequence length="100" mass="10520">MRARHLWGLSLCGMASLLALSACKQEASFDERFDKADEALQERAQSIDEEIADKRAAACRANAESGAAEKELSCPADPASDTPAQPKSGKSKPGKPASAT</sequence>
<evidence type="ECO:0000313" key="4">
    <source>
        <dbReference type="Proteomes" id="UP000438476"/>
    </source>
</evidence>
<gene>
    <name evidence="3" type="ORF">GRI91_15500</name>
</gene>
<evidence type="ECO:0000256" key="2">
    <source>
        <dbReference type="SAM" id="SignalP"/>
    </source>
</evidence>